<dbReference type="FunFam" id="1.10.40.30:FF:000001">
    <property type="entry name" value="Argininosuccinate lyase"/>
    <property type="match status" value="1"/>
</dbReference>
<proteinExistence type="inferred from homology"/>
<gene>
    <name evidence="4" type="ORF">PTSG_07441</name>
</gene>
<comment type="similarity">
    <text evidence="1">Belongs to the lyase 1 family. Argininosuccinate lyase subfamily.</text>
</comment>
<protein>
    <submittedName>
        <fullName evidence="4">Argininosuccinate lyase</fullName>
    </submittedName>
</protein>
<dbReference type="eggNOG" id="KOG1316">
    <property type="taxonomic scope" value="Eukaryota"/>
</dbReference>
<keyword evidence="5" id="KW-1185">Reference proteome</keyword>
<dbReference type="CDD" id="cd01359">
    <property type="entry name" value="Argininosuccinate_lyase"/>
    <property type="match status" value="1"/>
</dbReference>
<dbReference type="InterPro" id="IPR029419">
    <property type="entry name" value="Arg_succ_lyase_C"/>
</dbReference>
<evidence type="ECO:0000259" key="2">
    <source>
        <dbReference type="Pfam" id="PF00206"/>
    </source>
</evidence>
<name>F2UIQ7_SALR5</name>
<reference evidence="4" key="1">
    <citation type="submission" date="2009-08" db="EMBL/GenBank/DDBJ databases">
        <title>Annotation of Salpingoeca rosetta.</title>
        <authorList>
            <consortium name="The Broad Institute Genome Sequencing Platform"/>
            <person name="Russ C."/>
            <person name="Cuomo C."/>
            <person name="Burger G."/>
            <person name="Gray M.W."/>
            <person name="Holland P.W.H."/>
            <person name="King N."/>
            <person name="Lang F.B.F."/>
            <person name="Roger A.J."/>
            <person name="Ruiz-Trillo I."/>
            <person name="Young S.K."/>
            <person name="Zeng Q."/>
            <person name="Gargeya S."/>
            <person name="Alvarado L."/>
            <person name="Berlin A."/>
            <person name="Chapman S.B."/>
            <person name="Chen Z."/>
            <person name="Freedman E."/>
            <person name="Gellesch M."/>
            <person name="Goldberg J."/>
            <person name="Griggs A."/>
            <person name="Gujja S."/>
            <person name="Heilman E."/>
            <person name="Heiman D."/>
            <person name="Howarth C."/>
            <person name="Mehta T."/>
            <person name="Neiman D."/>
            <person name="Pearson M."/>
            <person name="Roberts A."/>
            <person name="Saif S."/>
            <person name="Shea T."/>
            <person name="Shenoy N."/>
            <person name="Sisk P."/>
            <person name="Stolte C."/>
            <person name="Sykes S."/>
            <person name="White J."/>
            <person name="Yandava C."/>
            <person name="Haas B."/>
            <person name="Nusbaum C."/>
            <person name="Birren B."/>
        </authorList>
    </citation>
    <scope>NUCLEOTIDE SEQUENCE [LARGE SCALE GENOMIC DNA]</scope>
    <source>
        <strain evidence="4">ATCC 50818</strain>
    </source>
</reference>
<dbReference type="FunFam" id="1.20.200.10:FF:000002">
    <property type="entry name" value="Argininosuccinate lyase"/>
    <property type="match status" value="1"/>
</dbReference>
<dbReference type="Proteomes" id="UP000007799">
    <property type="component" value="Unassembled WGS sequence"/>
</dbReference>
<dbReference type="PRINTS" id="PR00145">
    <property type="entry name" value="ARGSUCLYASE"/>
</dbReference>
<dbReference type="Pfam" id="PF00206">
    <property type="entry name" value="Lyase_1"/>
    <property type="match status" value="1"/>
</dbReference>
<dbReference type="OrthoDB" id="2561043at2759"/>
<dbReference type="InterPro" id="IPR009049">
    <property type="entry name" value="Argininosuccinate_lyase"/>
</dbReference>
<dbReference type="Gene3D" id="1.20.200.10">
    <property type="entry name" value="Fumarase/aspartase (Central domain)"/>
    <property type="match status" value="1"/>
</dbReference>
<dbReference type="Gene3D" id="1.10.40.30">
    <property type="entry name" value="Fumarase/aspartase (C-terminal domain)"/>
    <property type="match status" value="1"/>
</dbReference>
<dbReference type="InterPro" id="IPR022761">
    <property type="entry name" value="Fumarate_lyase_N"/>
</dbReference>
<dbReference type="PANTHER" id="PTHR43814">
    <property type="entry name" value="ARGININOSUCCINATE LYASE"/>
    <property type="match status" value="1"/>
</dbReference>
<dbReference type="RefSeq" id="XP_004990945.1">
    <property type="nucleotide sequence ID" value="XM_004990888.1"/>
</dbReference>
<feature type="domain" description="Fumarate lyase N-terminal" evidence="2">
    <location>
        <begin position="1"/>
        <end position="185"/>
    </location>
</feature>
<evidence type="ECO:0000313" key="5">
    <source>
        <dbReference type="Proteomes" id="UP000007799"/>
    </source>
</evidence>
<dbReference type="InterPro" id="IPR020557">
    <property type="entry name" value="Fumarate_lyase_CS"/>
</dbReference>
<evidence type="ECO:0000313" key="4">
    <source>
        <dbReference type="EMBL" id="EGD77106.1"/>
    </source>
</evidence>
<dbReference type="PANTHER" id="PTHR43814:SF1">
    <property type="entry name" value="ARGININOSUCCINATE LYASE"/>
    <property type="match status" value="1"/>
</dbReference>
<dbReference type="InterPro" id="IPR000362">
    <property type="entry name" value="Fumarate_lyase_fam"/>
</dbReference>
<dbReference type="SUPFAM" id="SSF48557">
    <property type="entry name" value="L-aspartase-like"/>
    <property type="match status" value="1"/>
</dbReference>
<evidence type="ECO:0000256" key="1">
    <source>
        <dbReference type="ARBA" id="ARBA00010755"/>
    </source>
</evidence>
<dbReference type="STRING" id="946362.F2UIQ7"/>
<dbReference type="GO" id="GO:0005829">
    <property type="term" value="C:cytosol"/>
    <property type="evidence" value="ECO:0007669"/>
    <property type="project" value="TreeGrafter"/>
</dbReference>
<dbReference type="GO" id="GO:0004056">
    <property type="term" value="F:argininosuccinate lyase activity"/>
    <property type="evidence" value="ECO:0007669"/>
    <property type="project" value="InterPro"/>
</dbReference>
<dbReference type="AlphaFoldDB" id="F2UIQ7"/>
<dbReference type="GeneID" id="16071507"/>
<dbReference type="FunCoup" id="F2UIQ7">
    <property type="interactions" value="537"/>
</dbReference>
<dbReference type="PRINTS" id="PR00149">
    <property type="entry name" value="FUMRATELYASE"/>
</dbReference>
<organism evidence="5">
    <name type="scientific">Salpingoeca rosetta (strain ATCC 50818 / BSB-021)</name>
    <dbReference type="NCBI Taxonomy" id="946362"/>
    <lineage>
        <taxon>Eukaryota</taxon>
        <taxon>Choanoflagellata</taxon>
        <taxon>Craspedida</taxon>
        <taxon>Salpingoecidae</taxon>
        <taxon>Salpingoeca</taxon>
    </lineage>
</organism>
<dbReference type="InParanoid" id="F2UIQ7"/>
<keyword evidence="4" id="KW-0456">Lyase</keyword>
<dbReference type="OMA" id="DFAIEFC"/>
<dbReference type="NCBIfam" id="TIGR00838">
    <property type="entry name" value="argH"/>
    <property type="match status" value="1"/>
</dbReference>
<feature type="domain" description="Argininosuccinate lyase C-terminal" evidence="3">
    <location>
        <begin position="248"/>
        <end position="315"/>
    </location>
</feature>
<dbReference type="PROSITE" id="PS00163">
    <property type="entry name" value="FUMARATE_LYASES"/>
    <property type="match status" value="1"/>
</dbReference>
<dbReference type="GO" id="GO:0042450">
    <property type="term" value="P:L-arginine biosynthetic process via ornithine"/>
    <property type="evidence" value="ECO:0007669"/>
    <property type="project" value="InterPro"/>
</dbReference>
<dbReference type="KEGG" id="sre:PTSG_07441"/>
<dbReference type="Pfam" id="PF14698">
    <property type="entry name" value="ASL_C2"/>
    <property type="match status" value="1"/>
</dbReference>
<evidence type="ECO:0000259" key="3">
    <source>
        <dbReference type="Pfam" id="PF14698"/>
    </source>
</evidence>
<sequence>MRLWLRDHLLELEKNLKAFIAVSVQRAEQEIDHLMPGYTHLQRAQPIRWSHWVLSHAWALARDLERITDLRRRVNVLPLGSGALAGNPFGVDRAFLAKELGFERVSGNSLDATSGRDFVAEFLFVCTMVMTHMSKWAEDLCIYCSKEFAFVTLSDAYSTGSSLMPQKKNPDSLELVRGKAGTVFGSCAGFLMSLKGLPSTYNKDLQEDKAAMFAVADTLASVIPISTGVLSTLTVHPEKMRAGLSVDMLATDVAYYLVRKGIPFRTAHALSGKTISLAEAKNCSLDQLTLEDFKTVHEAFETDITEVWDFEHSVEQYSAAGGTSKAAVMTQIKDLKHVAQDAQ</sequence>
<accession>F2UIQ7</accession>
<dbReference type="InterPro" id="IPR008948">
    <property type="entry name" value="L-Aspartase-like"/>
</dbReference>
<dbReference type="EMBL" id="GL832976">
    <property type="protein sequence ID" value="EGD77106.1"/>
    <property type="molecule type" value="Genomic_DNA"/>
</dbReference>